<evidence type="ECO:0000313" key="2">
    <source>
        <dbReference type="EMBL" id="BFP46236.1"/>
    </source>
</evidence>
<protein>
    <recommendedName>
        <fullName evidence="1">Transposase IS4 N-terminal domain-containing protein</fullName>
    </recommendedName>
</protein>
<dbReference type="SUPFAM" id="SSF53098">
    <property type="entry name" value="Ribonuclease H-like"/>
    <property type="match status" value="1"/>
</dbReference>
<name>A0AB33JSQ8_9ACTN</name>
<feature type="domain" description="Transposase IS4 N-terminal" evidence="1">
    <location>
        <begin position="21"/>
        <end position="116"/>
    </location>
</feature>
<dbReference type="PANTHER" id="PTHR37529:SF1">
    <property type="entry name" value="TRANSPOSASE INSG FOR INSERTION SEQUENCE ELEMENT IS4-RELATED"/>
    <property type="match status" value="1"/>
</dbReference>
<evidence type="ECO:0000259" key="1">
    <source>
        <dbReference type="Pfam" id="PF13006"/>
    </source>
</evidence>
<dbReference type="AlphaFoldDB" id="A0AB33JSQ8"/>
<dbReference type="PANTHER" id="PTHR37529">
    <property type="entry name" value="TRANSPOSASE INSG FOR INSERTION SEQUENCE ELEMENT IS4-RELATED"/>
    <property type="match status" value="1"/>
</dbReference>
<dbReference type="EMBL" id="AP035881">
    <property type="protein sequence ID" value="BFP46236.1"/>
    <property type="molecule type" value="Genomic_DNA"/>
</dbReference>
<sequence length="369" mass="39526">MARTGQFPPVPGERLADLLGVCALTSALPEALVDRAVAAAGRTERRSRALPARTVLYFTLAMWLYPSSGYGEVMRLLLAGLARKHRWARPVPVPSTAAITKARQRLGPGPLRSLFEQVAEVSDPGVASGRHRRRRLMSLDTALLDLPDSPGNRKEYGGSAVAADARALPQVQVVALAESATHAVRAAVFGPRGADLAREILPALGPGQLVLASCGALSYDLWTRARGRGADLLWQAKPSLDLPPLRVLDDGSYLSRLAGPTAADRLVPVRVVDCALPVLDRSGRCTGIRAGRLVCSILEPAGAAAADLTRLYGERWRLDTLLDELDARRGGARPVLRSKTPAMVEQEVWAMLLAHHAIRALVVGDAEGW</sequence>
<reference evidence="2" key="1">
    <citation type="submission" date="2024-07" db="EMBL/GenBank/DDBJ databases">
        <title>Complete genome sequences of cellulolytic bacteria, Kitasatospora sp. CMC57 and Streptomyces sp. CMC78, isolated from Japanese agricultural soil.</title>
        <authorList>
            <person name="Hashimoto T."/>
            <person name="Ito M."/>
            <person name="Iwamoto M."/>
            <person name="Fukahori D."/>
            <person name="Shoda T."/>
            <person name="Sakoda M."/>
            <person name="Morohoshi T."/>
            <person name="Mitsuboshi M."/>
            <person name="Nishizawa T."/>
        </authorList>
    </citation>
    <scope>NUCLEOTIDE SEQUENCE</scope>
    <source>
        <strain evidence="2">CMC57</strain>
    </source>
</reference>
<dbReference type="Pfam" id="PF13006">
    <property type="entry name" value="Nterm_IS4"/>
    <property type="match status" value="1"/>
</dbReference>
<gene>
    <name evidence="2" type="ORF">KCMC57_26040</name>
</gene>
<dbReference type="InterPro" id="IPR012337">
    <property type="entry name" value="RNaseH-like_sf"/>
</dbReference>
<proteinExistence type="predicted"/>
<dbReference type="RefSeq" id="WP_407988658.1">
    <property type="nucleotide sequence ID" value="NZ_AP035881.2"/>
</dbReference>
<organism evidence="2">
    <name type="scientific">Kitasatospora sp. CMC57</name>
    <dbReference type="NCBI Taxonomy" id="3231513"/>
    <lineage>
        <taxon>Bacteria</taxon>
        <taxon>Bacillati</taxon>
        <taxon>Actinomycetota</taxon>
        <taxon>Actinomycetes</taxon>
        <taxon>Kitasatosporales</taxon>
        <taxon>Streptomycetaceae</taxon>
        <taxon>Kitasatospora</taxon>
    </lineage>
</organism>
<accession>A0AB33JSQ8</accession>
<dbReference type="InterPro" id="IPR024473">
    <property type="entry name" value="Transposases_IS4_N"/>
</dbReference>